<dbReference type="InterPro" id="IPR019887">
    <property type="entry name" value="Tscrpt_reg_AsnC/Lrp_C"/>
</dbReference>
<evidence type="ECO:0000259" key="4">
    <source>
        <dbReference type="PROSITE" id="PS50956"/>
    </source>
</evidence>
<dbReference type="PANTHER" id="PTHR30154">
    <property type="entry name" value="LEUCINE-RESPONSIVE REGULATORY PROTEIN"/>
    <property type="match status" value="1"/>
</dbReference>
<dbReference type="GO" id="GO:0005829">
    <property type="term" value="C:cytosol"/>
    <property type="evidence" value="ECO:0007669"/>
    <property type="project" value="TreeGrafter"/>
</dbReference>
<sequence length="166" mass="18655">MIASGALKLDRIDIRILSHLQKNSRITNVMLADAVGLSQSPCLIRVKRLEKAGYITGYGAHIPLEKLGNVQIVFTEVTLADHRSEDFARFERGIRNIDEIVECHLVSGGYDYLLKFVTHGVSHYQSVIEGLLEQHLCIDKYFSYIVIKSPFVKSNPSLEKFLPPVG</sequence>
<organism evidence="5 6">
    <name type="scientific">Paralcaligenes ureilyticus</name>
    <dbReference type="NCBI Taxonomy" id="627131"/>
    <lineage>
        <taxon>Bacteria</taxon>
        <taxon>Pseudomonadati</taxon>
        <taxon>Pseudomonadota</taxon>
        <taxon>Betaproteobacteria</taxon>
        <taxon>Burkholderiales</taxon>
        <taxon>Alcaligenaceae</taxon>
        <taxon>Paralcaligenes</taxon>
    </lineage>
</organism>
<evidence type="ECO:0000313" key="5">
    <source>
        <dbReference type="EMBL" id="TCT11128.1"/>
    </source>
</evidence>
<dbReference type="EMBL" id="SMAJ01000001">
    <property type="protein sequence ID" value="TCT11128.1"/>
    <property type="molecule type" value="Genomic_DNA"/>
</dbReference>
<comment type="caution">
    <text evidence="5">The sequence shown here is derived from an EMBL/GenBank/DDBJ whole genome shotgun (WGS) entry which is preliminary data.</text>
</comment>
<dbReference type="Gene3D" id="3.30.70.920">
    <property type="match status" value="1"/>
</dbReference>
<proteinExistence type="predicted"/>
<dbReference type="InterPro" id="IPR011991">
    <property type="entry name" value="ArsR-like_HTH"/>
</dbReference>
<dbReference type="Proteomes" id="UP000295525">
    <property type="component" value="Unassembled WGS sequence"/>
</dbReference>
<dbReference type="Gene3D" id="1.10.10.10">
    <property type="entry name" value="Winged helix-like DNA-binding domain superfamily/Winged helix DNA-binding domain"/>
    <property type="match status" value="1"/>
</dbReference>
<evidence type="ECO:0000256" key="3">
    <source>
        <dbReference type="ARBA" id="ARBA00023163"/>
    </source>
</evidence>
<dbReference type="InterPro" id="IPR036390">
    <property type="entry name" value="WH_DNA-bd_sf"/>
</dbReference>
<evidence type="ECO:0000256" key="2">
    <source>
        <dbReference type="ARBA" id="ARBA00023125"/>
    </source>
</evidence>
<dbReference type="CDD" id="cd00090">
    <property type="entry name" value="HTH_ARSR"/>
    <property type="match status" value="1"/>
</dbReference>
<dbReference type="SMART" id="SM00344">
    <property type="entry name" value="HTH_ASNC"/>
    <property type="match status" value="1"/>
</dbReference>
<dbReference type="Pfam" id="PF01037">
    <property type="entry name" value="AsnC_trans_reg"/>
    <property type="match status" value="1"/>
</dbReference>
<evidence type="ECO:0000256" key="1">
    <source>
        <dbReference type="ARBA" id="ARBA00023015"/>
    </source>
</evidence>
<evidence type="ECO:0000313" key="6">
    <source>
        <dbReference type="Proteomes" id="UP000295525"/>
    </source>
</evidence>
<dbReference type="InterPro" id="IPR019888">
    <property type="entry name" value="Tscrpt_reg_AsnC-like"/>
</dbReference>
<dbReference type="GO" id="GO:0043200">
    <property type="term" value="P:response to amino acid"/>
    <property type="evidence" value="ECO:0007669"/>
    <property type="project" value="TreeGrafter"/>
</dbReference>
<keyword evidence="3" id="KW-0804">Transcription</keyword>
<accession>A0A4V2UZF4</accession>
<feature type="domain" description="HTH asnC-type" evidence="4">
    <location>
        <begin position="9"/>
        <end position="70"/>
    </location>
</feature>
<dbReference type="GO" id="GO:0043565">
    <property type="term" value="F:sequence-specific DNA binding"/>
    <property type="evidence" value="ECO:0007669"/>
    <property type="project" value="InterPro"/>
</dbReference>
<keyword evidence="6" id="KW-1185">Reference proteome</keyword>
<dbReference type="PANTHER" id="PTHR30154:SF34">
    <property type="entry name" value="TRANSCRIPTIONAL REGULATOR AZLB"/>
    <property type="match status" value="1"/>
</dbReference>
<dbReference type="SUPFAM" id="SSF54909">
    <property type="entry name" value="Dimeric alpha+beta barrel"/>
    <property type="match status" value="1"/>
</dbReference>
<dbReference type="Pfam" id="PF13412">
    <property type="entry name" value="HTH_24"/>
    <property type="match status" value="1"/>
</dbReference>
<dbReference type="InterPro" id="IPR000485">
    <property type="entry name" value="AsnC-type_HTH_dom"/>
</dbReference>
<name>A0A4V2UZF4_9BURK</name>
<dbReference type="AlphaFoldDB" id="A0A4V2UZF4"/>
<dbReference type="PRINTS" id="PR00033">
    <property type="entry name" value="HTHASNC"/>
</dbReference>
<keyword evidence="1" id="KW-0805">Transcription regulation</keyword>
<protein>
    <submittedName>
        <fullName evidence="5">AsnC family transcriptional regulator</fullName>
    </submittedName>
</protein>
<dbReference type="GO" id="GO:0006355">
    <property type="term" value="P:regulation of DNA-templated transcription"/>
    <property type="evidence" value="ECO:0007669"/>
    <property type="project" value="UniProtKB-ARBA"/>
</dbReference>
<reference evidence="5 6" key="1">
    <citation type="submission" date="2019-03" db="EMBL/GenBank/DDBJ databases">
        <title>Genomic Encyclopedia of Type Strains, Phase IV (KMG-IV): sequencing the most valuable type-strain genomes for metagenomic binning, comparative biology and taxonomic classification.</title>
        <authorList>
            <person name="Goeker M."/>
        </authorList>
    </citation>
    <scope>NUCLEOTIDE SEQUENCE [LARGE SCALE GENOMIC DNA]</scope>
    <source>
        <strain evidence="5 6">DSM 24591</strain>
    </source>
</reference>
<dbReference type="InterPro" id="IPR036388">
    <property type="entry name" value="WH-like_DNA-bd_sf"/>
</dbReference>
<gene>
    <name evidence="5" type="ORF">EDC26_101356</name>
</gene>
<dbReference type="SUPFAM" id="SSF46785">
    <property type="entry name" value="Winged helix' DNA-binding domain"/>
    <property type="match status" value="1"/>
</dbReference>
<dbReference type="OrthoDB" id="8526125at2"/>
<dbReference type="InterPro" id="IPR011008">
    <property type="entry name" value="Dimeric_a/b-barrel"/>
</dbReference>
<dbReference type="RefSeq" id="WP_132579524.1">
    <property type="nucleotide sequence ID" value="NZ_SMAJ01000001.1"/>
</dbReference>
<keyword evidence="2" id="KW-0238">DNA-binding</keyword>
<dbReference type="PROSITE" id="PS50956">
    <property type="entry name" value="HTH_ASNC_2"/>
    <property type="match status" value="1"/>
</dbReference>